<evidence type="ECO:0000313" key="3">
    <source>
        <dbReference type="Proteomes" id="UP001396898"/>
    </source>
</evidence>
<dbReference type="Proteomes" id="UP001396898">
    <property type="component" value="Unassembled WGS sequence"/>
</dbReference>
<accession>A0ABR1QZN5</accession>
<reference evidence="2 3" key="1">
    <citation type="submission" date="2023-01" db="EMBL/GenBank/DDBJ databases">
        <title>Analysis of 21 Apiospora genomes using comparative genomics revels a genus with tremendous synthesis potential of carbohydrate active enzymes and secondary metabolites.</title>
        <authorList>
            <person name="Sorensen T."/>
        </authorList>
    </citation>
    <scope>NUCLEOTIDE SEQUENCE [LARGE SCALE GENOMIC DNA]</scope>
    <source>
        <strain evidence="2 3">CBS 20057</strain>
    </source>
</reference>
<proteinExistence type="predicted"/>
<keyword evidence="3" id="KW-1185">Reference proteome</keyword>
<name>A0ABR1QZN5_9PEZI</name>
<feature type="signal peptide" evidence="1">
    <location>
        <begin position="1"/>
        <end position="19"/>
    </location>
</feature>
<organism evidence="2 3">
    <name type="scientific">Apiospora marii</name>
    <dbReference type="NCBI Taxonomy" id="335849"/>
    <lineage>
        <taxon>Eukaryota</taxon>
        <taxon>Fungi</taxon>
        <taxon>Dikarya</taxon>
        <taxon>Ascomycota</taxon>
        <taxon>Pezizomycotina</taxon>
        <taxon>Sordariomycetes</taxon>
        <taxon>Xylariomycetidae</taxon>
        <taxon>Amphisphaeriales</taxon>
        <taxon>Apiosporaceae</taxon>
        <taxon>Apiospora</taxon>
    </lineage>
</organism>
<keyword evidence="1" id="KW-0732">Signal</keyword>
<evidence type="ECO:0000256" key="1">
    <source>
        <dbReference type="SAM" id="SignalP"/>
    </source>
</evidence>
<dbReference type="EMBL" id="JAQQWI010000025">
    <property type="protein sequence ID" value="KAK7993103.1"/>
    <property type="molecule type" value="Genomic_DNA"/>
</dbReference>
<comment type="caution">
    <text evidence="2">The sequence shown here is derived from an EMBL/GenBank/DDBJ whole genome shotgun (WGS) entry which is preliminary data.</text>
</comment>
<gene>
    <name evidence="2" type="ORF">PG991_016282</name>
</gene>
<sequence>MVFAVFLLATAFTWLQVSAAPAAAPLQARGNVCVGDKPGPTFECMAVNADPACGIDWNPCHEGWLRACYDRGEATY</sequence>
<evidence type="ECO:0000313" key="2">
    <source>
        <dbReference type="EMBL" id="KAK7993103.1"/>
    </source>
</evidence>
<feature type="chain" id="PRO_5046066283" evidence="1">
    <location>
        <begin position="20"/>
        <end position="76"/>
    </location>
</feature>
<protein>
    <submittedName>
        <fullName evidence="2">Uncharacterized protein</fullName>
    </submittedName>
</protein>